<proteinExistence type="predicted"/>
<dbReference type="EMBL" id="FNBA01000028">
    <property type="protein sequence ID" value="SDF28046.1"/>
    <property type="molecule type" value="Genomic_DNA"/>
</dbReference>
<accession>A0A1G7JT11</accession>
<protein>
    <submittedName>
        <fullName evidence="1">Uncharacterized protein</fullName>
    </submittedName>
</protein>
<gene>
    <name evidence="1" type="ORF">SAMN05421855_1283</name>
</gene>
<reference evidence="1 2" key="1">
    <citation type="submission" date="2016-10" db="EMBL/GenBank/DDBJ databases">
        <authorList>
            <person name="de Groot N.N."/>
        </authorList>
    </citation>
    <scope>NUCLEOTIDE SEQUENCE [LARGE SCALE GENOMIC DNA]</scope>
    <source>
        <strain evidence="1 2">DSM 16195</strain>
    </source>
</reference>
<organism evidence="1 2">
    <name type="scientific">Ulvibacter litoralis</name>
    <dbReference type="NCBI Taxonomy" id="227084"/>
    <lineage>
        <taxon>Bacteria</taxon>
        <taxon>Pseudomonadati</taxon>
        <taxon>Bacteroidota</taxon>
        <taxon>Flavobacteriia</taxon>
        <taxon>Flavobacteriales</taxon>
        <taxon>Flavobacteriaceae</taxon>
        <taxon>Ulvibacter</taxon>
    </lineage>
</organism>
<evidence type="ECO:0000313" key="2">
    <source>
        <dbReference type="Proteomes" id="UP000199321"/>
    </source>
</evidence>
<dbReference type="RefSeq" id="WP_189342908.1">
    <property type="nucleotide sequence ID" value="NZ_BMWO01000033.1"/>
</dbReference>
<sequence length="206" mass="24220">MPSCQNEKKLNGTWISAYQYGENDSLMESTTGIPFNEVFTFNNDTFNLKQFKYQMFNDERTDIFKLKGNKFVIADNESYFSDVIEPLTNDSIVINGLNSVLNGVYKRLADSLKNKTPEFKLIGKKFVRNYRKWTDTIHFVNDSVYTSNNWTMGNSDLMWERINKNGFDILFTDIYPPFVIKKRVGKDIFISTFKYKKEDYILTEIE</sequence>
<dbReference type="Proteomes" id="UP000199321">
    <property type="component" value="Unassembled WGS sequence"/>
</dbReference>
<dbReference type="AlphaFoldDB" id="A0A1G7JT11"/>
<dbReference type="STRING" id="227084.SAMN05421855_1283"/>
<keyword evidence="2" id="KW-1185">Reference proteome</keyword>
<evidence type="ECO:0000313" key="1">
    <source>
        <dbReference type="EMBL" id="SDF28046.1"/>
    </source>
</evidence>
<name>A0A1G7JT11_9FLAO</name>